<keyword evidence="9" id="KW-1185">Reference proteome</keyword>
<keyword evidence="4" id="KW-0067">ATP-binding</keyword>
<dbReference type="InterPro" id="IPR001650">
    <property type="entry name" value="Helicase_C-like"/>
</dbReference>
<gene>
    <name evidence="8" type="ORF">QJ048_08315</name>
</gene>
<dbReference type="InterPro" id="IPR012677">
    <property type="entry name" value="Nucleotide-bd_a/b_plait_sf"/>
</dbReference>
<keyword evidence="1" id="KW-0547">Nucleotide-binding</keyword>
<dbReference type="PROSITE" id="PS51194">
    <property type="entry name" value="HELICASE_CTER"/>
    <property type="match status" value="1"/>
</dbReference>
<evidence type="ECO:0000256" key="1">
    <source>
        <dbReference type="ARBA" id="ARBA00022741"/>
    </source>
</evidence>
<dbReference type="InterPro" id="IPR011545">
    <property type="entry name" value="DEAD/DEAH_box_helicase_dom"/>
</dbReference>
<feature type="domain" description="Helicase C-terminal" evidence="7">
    <location>
        <begin position="222"/>
        <end position="369"/>
    </location>
</feature>
<keyword evidence="3 8" id="KW-0347">Helicase</keyword>
<evidence type="ECO:0000259" key="6">
    <source>
        <dbReference type="PROSITE" id="PS51192"/>
    </source>
</evidence>
<dbReference type="Proteomes" id="UP001226434">
    <property type="component" value="Unassembled WGS sequence"/>
</dbReference>
<protein>
    <submittedName>
        <fullName evidence="8">DEAD/DEAH box helicase</fullName>
    </submittedName>
</protein>
<evidence type="ECO:0000259" key="7">
    <source>
        <dbReference type="PROSITE" id="PS51194"/>
    </source>
</evidence>
<dbReference type="GO" id="GO:0004386">
    <property type="term" value="F:helicase activity"/>
    <property type="evidence" value="ECO:0007669"/>
    <property type="project" value="UniProtKB-KW"/>
</dbReference>
<dbReference type="InterPro" id="IPR044742">
    <property type="entry name" value="DEAD/DEAH_RhlB"/>
</dbReference>
<feature type="domain" description="Helicase ATP-binding" evidence="6">
    <location>
        <begin position="28"/>
        <end position="196"/>
    </location>
</feature>
<dbReference type="SMART" id="SM00490">
    <property type="entry name" value="HELICc"/>
    <property type="match status" value="1"/>
</dbReference>
<dbReference type="InterPro" id="IPR027417">
    <property type="entry name" value="P-loop_NTPase"/>
</dbReference>
<dbReference type="Pfam" id="PF00270">
    <property type="entry name" value="DEAD"/>
    <property type="match status" value="1"/>
</dbReference>
<dbReference type="EMBL" id="JASBRG010000005">
    <property type="protein sequence ID" value="MDI3319773.1"/>
    <property type="molecule type" value="Genomic_DNA"/>
</dbReference>
<name>A0ABT6RB32_9BACT</name>
<sequence length="442" mass="49315">MQSTKYDLPQILANLNIEALNEMQQASITGNEAHKNVILLSATGSGKTLAFILPVLETLKSKTKGTQALIIVPSRELAMQIEKVFKQSGTGYKITCCYGGHKREIEENNLIEAPTVIVGTPGRLADHIRRENIKTDHIQTLVLDEFDKSLELGFQEEMSEIIKQLPALHKRILTSATSSVEIPEFVGLEDAATLNFLSGEDGAEKALEVKQVLSPVNDKLETLFKLVCFLGNRSTIVFCNHREAVERVSDFLSDKGIVSVFYHGALDQRERDSALVKFRNGTSNVLVTTDLAARGLDIPNIRYIIHYHLSLTEDTYTHRNGRTARMDASGTAILLIGADEKLPAYVTEPVEEIKLDGEYEVPEKPKWSTLYLPHGKKDKVNKIDIVGFLTQKGELKKDDIGLIEVKDFFSFVAVRKSKVSHTLQLIKEQKIKGKKAKFEVAK</sequence>
<dbReference type="SUPFAM" id="SSF52540">
    <property type="entry name" value="P-loop containing nucleoside triphosphate hydrolases"/>
    <property type="match status" value="1"/>
</dbReference>
<dbReference type="CDD" id="cd18787">
    <property type="entry name" value="SF2_C_DEAD"/>
    <property type="match status" value="1"/>
</dbReference>
<dbReference type="PANTHER" id="PTHR47959">
    <property type="entry name" value="ATP-DEPENDENT RNA HELICASE RHLE-RELATED"/>
    <property type="match status" value="1"/>
</dbReference>
<evidence type="ECO:0000256" key="3">
    <source>
        <dbReference type="ARBA" id="ARBA00022806"/>
    </source>
</evidence>
<accession>A0ABT6RB32</accession>
<keyword evidence="2" id="KW-0378">Hydrolase</keyword>
<dbReference type="PROSITE" id="PS51192">
    <property type="entry name" value="HELICASE_ATP_BIND_1"/>
    <property type="match status" value="1"/>
</dbReference>
<dbReference type="RefSeq" id="WP_282333875.1">
    <property type="nucleotide sequence ID" value="NZ_JASBRG010000005.1"/>
</dbReference>
<dbReference type="InterPro" id="IPR014001">
    <property type="entry name" value="Helicase_ATP-bd"/>
</dbReference>
<organism evidence="8 9">
    <name type="scientific">Pinibacter soli</name>
    <dbReference type="NCBI Taxonomy" id="3044211"/>
    <lineage>
        <taxon>Bacteria</taxon>
        <taxon>Pseudomonadati</taxon>
        <taxon>Bacteroidota</taxon>
        <taxon>Chitinophagia</taxon>
        <taxon>Chitinophagales</taxon>
        <taxon>Chitinophagaceae</taxon>
        <taxon>Pinibacter</taxon>
    </lineage>
</organism>
<evidence type="ECO:0000313" key="9">
    <source>
        <dbReference type="Proteomes" id="UP001226434"/>
    </source>
</evidence>
<comment type="caution">
    <text evidence="8">The sequence shown here is derived from an EMBL/GenBank/DDBJ whole genome shotgun (WGS) entry which is preliminary data.</text>
</comment>
<evidence type="ECO:0000313" key="8">
    <source>
        <dbReference type="EMBL" id="MDI3319773.1"/>
    </source>
</evidence>
<evidence type="ECO:0000256" key="5">
    <source>
        <dbReference type="ARBA" id="ARBA00038437"/>
    </source>
</evidence>
<dbReference type="InterPro" id="IPR050079">
    <property type="entry name" value="DEAD_box_RNA_helicase"/>
</dbReference>
<dbReference type="SMART" id="SM00487">
    <property type="entry name" value="DEXDc"/>
    <property type="match status" value="1"/>
</dbReference>
<dbReference type="CDD" id="cd00268">
    <property type="entry name" value="DEADc"/>
    <property type="match status" value="1"/>
</dbReference>
<proteinExistence type="inferred from homology"/>
<evidence type="ECO:0000256" key="2">
    <source>
        <dbReference type="ARBA" id="ARBA00022801"/>
    </source>
</evidence>
<dbReference type="Gene3D" id="3.40.50.300">
    <property type="entry name" value="P-loop containing nucleotide triphosphate hydrolases"/>
    <property type="match status" value="2"/>
</dbReference>
<comment type="similarity">
    <text evidence="5">Belongs to the DEAD box helicase family.</text>
</comment>
<dbReference type="Gene3D" id="3.30.70.330">
    <property type="match status" value="1"/>
</dbReference>
<dbReference type="PANTHER" id="PTHR47959:SF1">
    <property type="entry name" value="ATP-DEPENDENT RNA HELICASE DBPA"/>
    <property type="match status" value="1"/>
</dbReference>
<evidence type="ECO:0000256" key="4">
    <source>
        <dbReference type="ARBA" id="ARBA00022840"/>
    </source>
</evidence>
<dbReference type="InterPro" id="IPR005580">
    <property type="entry name" value="DbpA/CsdA_RNA-bd_dom"/>
</dbReference>
<reference evidence="8 9" key="1">
    <citation type="submission" date="2023-05" db="EMBL/GenBank/DDBJ databases">
        <title>Genome sequence of Pinibacter sp. MAH-24.</title>
        <authorList>
            <person name="Huq M.A."/>
        </authorList>
    </citation>
    <scope>NUCLEOTIDE SEQUENCE [LARGE SCALE GENOMIC DNA]</scope>
    <source>
        <strain evidence="8 9">MAH-24</strain>
    </source>
</reference>
<dbReference type="Pfam" id="PF00271">
    <property type="entry name" value="Helicase_C"/>
    <property type="match status" value="1"/>
</dbReference>
<dbReference type="Pfam" id="PF03880">
    <property type="entry name" value="DbpA"/>
    <property type="match status" value="1"/>
</dbReference>